<keyword evidence="1" id="KW-0732">Signal</keyword>
<dbReference type="InterPro" id="IPR024655">
    <property type="entry name" value="Asl1_glyco_hydro_catalytic"/>
</dbReference>
<dbReference type="InterPro" id="IPR051923">
    <property type="entry name" value="Glycosyl_Hydrolase_39"/>
</dbReference>
<keyword evidence="4" id="KW-1185">Reference proteome</keyword>
<sequence length="419" mass="45517">MSLLHRPVRALSAALAALASLCLVVGAADPAHAATPPKISPLLFGMHETDLADAQFPSSRPGTVRLWDTGTLWRDVEKNRGRYDWTTLDHAVATVRANRSQALLVLGQTPQWASRTPNASSPYGPGASGMPKAIAYWREYVTAVVKRYKGRVKAYQIWNEPNVVTFWTGTPAQMVQLTREAAAIVNRYDPGATVVSPSFATRLRTNLPWMEQWLRAGGARYVDAVALHLYPLPSGGPETSITLLGKARTILEEYRVTKPVWNTEINYGAGVGGAPPRHYSGSASAAYVARTYLLNAANGVARAYWYGWNTSGILGIPMTRGGEPTPAGKAYVSVRSWMVGSRLYGCSSDRLGTTRCILRFPGSWGQVVWNSHKAYGVRAPAGTVSVNNLDGTWRSARRGGRVQVSALPVMIRTTVRPPA</sequence>
<dbReference type="InParanoid" id="A0A420XKU2"/>
<evidence type="ECO:0000256" key="1">
    <source>
        <dbReference type="SAM" id="SignalP"/>
    </source>
</evidence>
<dbReference type="GO" id="GO:0004553">
    <property type="term" value="F:hydrolase activity, hydrolyzing O-glycosyl compounds"/>
    <property type="evidence" value="ECO:0007669"/>
    <property type="project" value="TreeGrafter"/>
</dbReference>
<keyword evidence="3" id="KW-0378">Hydrolase</keyword>
<evidence type="ECO:0000313" key="3">
    <source>
        <dbReference type="EMBL" id="RKS68057.1"/>
    </source>
</evidence>
<organism evidence="3 4">
    <name type="scientific">Motilibacter peucedani</name>
    <dbReference type="NCBI Taxonomy" id="598650"/>
    <lineage>
        <taxon>Bacteria</taxon>
        <taxon>Bacillati</taxon>
        <taxon>Actinomycetota</taxon>
        <taxon>Actinomycetes</taxon>
        <taxon>Motilibacterales</taxon>
        <taxon>Motilibacteraceae</taxon>
        <taxon>Motilibacter</taxon>
    </lineage>
</organism>
<dbReference type="OrthoDB" id="7180791at2"/>
<protein>
    <submittedName>
        <fullName evidence="3">Glycosyl hydrolase family 39</fullName>
    </submittedName>
</protein>
<feature type="signal peptide" evidence="1">
    <location>
        <begin position="1"/>
        <end position="33"/>
    </location>
</feature>
<dbReference type="AlphaFoldDB" id="A0A420XKU2"/>
<name>A0A420XKU2_9ACTN</name>
<reference evidence="3 4" key="1">
    <citation type="submission" date="2018-10" db="EMBL/GenBank/DDBJ databases">
        <title>Genomic Encyclopedia of Archaeal and Bacterial Type Strains, Phase II (KMG-II): from individual species to whole genera.</title>
        <authorList>
            <person name="Goeker M."/>
        </authorList>
    </citation>
    <scope>NUCLEOTIDE SEQUENCE [LARGE SCALE GENOMIC DNA]</scope>
    <source>
        <strain evidence="3 4">RP-AC37</strain>
    </source>
</reference>
<dbReference type="PANTHER" id="PTHR12631:SF10">
    <property type="entry name" value="BETA-XYLOSIDASE-LIKE PROTEIN-RELATED"/>
    <property type="match status" value="1"/>
</dbReference>
<comment type="caution">
    <text evidence="3">The sequence shown here is derived from an EMBL/GenBank/DDBJ whole genome shotgun (WGS) entry which is preliminary data.</text>
</comment>
<evidence type="ECO:0000313" key="4">
    <source>
        <dbReference type="Proteomes" id="UP000281955"/>
    </source>
</evidence>
<accession>A0A420XKU2</accession>
<dbReference type="Proteomes" id="UP000281955">
    <property type="component" value="Unassembled WGS sequence"/>
</dbReference>
<feature type="chain" id="PRO_5019160415" evidence="1">
    <location>
        <begin position="34"/>
        <end position="419"/>
    </location>
</feature>
<evidence type="ECO:0000259" key="2">
    <source>
        <dbReference type="Pfam" id="PF11790"/>
    </source>
</evidence>
<dbReference type="SUPFAM" id="SSF51445">
    <property type="entry name" value="(Trans)glycosidases"/>
    <property type="match status" value="1"/>
</dbReference>
<dbReference type="Pfam" id="PF11790">
    <property type="entry name" value="Glyco_hydro_cc"/>
    <property type="match status" value="1"/>
</dbReference>
<dbReference type="InterPro" id="IPR017853">
    <property type="entry name" value="GH"/>
</dbReference>
<dbReference type="EMBL" id="RBWV01000017">
    <property type="protein sequence ID" value="RKS68057.1"/>
    <property type="molecule type" value="Genomic_DNA"/>
</dbReference>
<dbReference type="PANTHER" id="PTHR12631">
    <property type="entry name" value="ALPHA-L-IDURONIDASE"/>
    <property type="match status" value="1"/>
</dbReference>
<gene>
    <name evidence="3" type="ORF">CLV35_3964</name>
</gene>
<proteinExistence type="predicted"/>
<feature type="domain" description="Asl1-like glycosyl hydrolase catalytic" evidence="2">
    <location>
        <begin position="149"/>
        <end position="331"/>
    </location>
</feature>
<dbReference type="RefSeq" id="WP_147432022.1">
    <property type="nucleotide sequence ID" value="NZ_RBWV01000017.1"/>
</dbReference>
<dbReference type="Gene3D" id="3.20.20.80">
    <property type="entry name" value="Glycosidases"/>
    <property type="match status" value="1"/>
</dbReference>